<name>A0A3Q7R0U4_VULVU</name>
<accession>A0A3Q7R0U4</accession>
<evidence type="ECO:0000313" key="2">
    <source>
        <dbReference type="Proteomes" id="UP001652641"/>
    </source>
</evidence>
<evidence type="ECO:0000313" key="3">
    <source>
        <dbReference type="RefSeq" id="XP_025838967.2"/>
    </source>
</evidence>
<organism evidence="2 3">
    <name type="scientific">Vulpes vulpes</name>
    <name type="common">Red fox</name>
    <dbReference type="NCBI Taxonomy" id="9627"/>
    <lineage>
        <taxon>Eukaryota</taxon>
        <taxon>Metazoa</taxon>
        <taxon>Chordata</taxon>
        <taxon>Craniata</taxon>
        <taxon>Vertebrata</taxon>
        <taxon>Euteleostomi</taxon>
        <taxon>Mammalia</taxon>
        <taxon>Eutheria</taxon>
        <taxon>Laurasiatheria</taxon>
        <taxon>Carnivora</taxon>
        <taxon>Caniformia</taxon>
        <taxon>Canidae</taxon>
        <taxon>Vulpes</taxon>
    </lineage>
</organism>
<evidence type="ECO:0000256" key="1">
    <source>
        <dbReference type="SAM" id="MobiDB-lite"/>
    </source>
</evidence>
<proteinExistence type="predicted"/>
<dbReference type="KEGG" id="vvp:112907853"/>
<feature type="compositionally biased region" description="Low complexity" evidence="1">
    <location>
        <begin position="17"/>
        <end position="31"/>
    </location>
</feature>
<evidence type="ECO:0000313" key="4">
    <source>
        <dbReference type="RefSeq" id="XP_072601501.1"/>
    </source>
</evidence>
<dbReference type="RefSeq" id="XP_072601501.1">
    <property type="nucleotide sequence ID" value="XM_072745400.1"/>
</dbReference>
<dbReference type="RefSeq" id="XP_025838967.2">
    <property type="nucleotide sequence ID" value="XM_025983182.2"/>
</dbReference>
<keyword evidence="2" id="KW-1185">Reference proteome</keyword>
<feature type="region of interest" description="Disordered" evidence="1">
    <location>
        <begin position="309"/>
        <end position="341"/>
    </location>
</feature>
<reference evidence="3 4" key="2">
    <citation type="submission" date="2025-05" db="UniProtKB">
        <authorList>
            <consortium name="RefSeq"/>
        </authorList>
    </citation>
    <scope>IDENTIFICATION</scope>
    <source>
        <tissue evidence="3 4">Cell line</tissue>
    </source>
</reference>
<dbReference type="Proteomes" id="UP001652641">
    <property type="component" value="Unplaced"/>
</dbReference>
<protein>
    <submittedName>
        <fullName evidence="3 4">Uncharacterized protein</fullName>
    </submittedName>
</protein>
<reference key="1">
    <citation type="submission" date="2019-01" db="UniProtKB">
        <authorList>
            <consortium name="RefSeq"/>
        </authorList>
    </citation>
    <scope>IDENTIFICATION</scope>
</reference>
<feature type="region of interest" description="Disordered" evidence="1">
    <location>
        <begin position="1"/>
        <end position="34"/>
    </location>
</feature>
<dbReference type="GeneID" id="112907853"/>
<dbReference type="AlphaFoldDB" id="A0A3Q7R0U4"/>
<sequence>MQGWITGPGCPRDASDLAEAAAPQAAQGPGLVTQSQPWVGLRPGLMAGPRRLGGLELGGGFVSGPLAGRCKCRRPAGSLSCRNGTDDTTGGGGKRDASCCFRDGGLAAARAEAPEHGMEPAGGGSRSRPTCRVWAPGSLHGCRHTPGAAQAAKHKACPRSEDKRGVSGPHLEVGFATCGTVGQSTSFPCLRILLCDVGTSAPTSESLLENRFLAHDGPAVEARPARRLLAAAAPPGRPLPRAELTGPRGSCFQEPSGRVWHVVSTPSRPGSPCLPVLLSLLLPGPHPALPEGVWGCRWPWRGTWGPGGREALPASPPPRSTCASQPHYPPGVWPSTSCWSP</sequence>
<gene>
    <name evidence="3 4" type="primary">LOC112907853</name>
</gene>